<dbReference type="AlphaFoldDB" id="A0A840TRR5"/>
<dbReference type="Proteomes" id="UP000557307">
    <property type="component" value="Unassembled WGS sequence"/>
</dbReference>
<gene>
    <name evidence="1" type="ORF">HNQ92_000789</name>
</gene>
<evidence type="ECO:0008006" key="3">
    <source>
        <dbReference type="Google" id="ProtNLM"/>
    </source>
</evidence>
<comment type="caution">
    <text evidence="1">The sequence shown here is derived from an EMBL/GenBank/DDBJ whole genome shotgun (WGS) entry which is preliminary data.</text>
</comment>
<sequence length="132" mass="15708">MNNSFDSTQITPNIYLTRNESEIIDCLVDHQEMPKDFDENKVVSFFNGKDFHLVLYFPQANDRGFQMYVVRDFSIHVEDLFVLRALFSQLIQQGYSVNILKKAHYRVDHLIHMARTFRAMLHKEEIISEDDY</sequence>
<dbReference type="EMBL" id="JACHGF010000001">
    <property type="protein sequence ID" value="MBB5282668.1"/>
    <property type="molecule type" value="Genomic_DNA"/>
</dbReference>
<evidence type="ECO:0000313" key="1">
    <source>
        <dbReference type="EMBL" id="MBB5282668.1"/>
    </source>
</evidence>
<protein>
    <recommendedName>
        <fullName evidence="3">DUF1828 domain-containing protein</fullName>
    </recommendedName>
</protein>
<accession>A0A840TRR5</accession>
<dbReference type="RefSeq" id="WP_184171200.1">
    <property type="nucleotide sequence ID" value="NZ_JACHGF010000001.1"/>
</dbReference>
<reference evidence="1 2" key="1">
    <citation type="submission" date="2020-08" db="EMBL/GenBank/DDBJ databases">
        <title>Genomic Encyclopedia of Type Strains, Phase IV (KMG-IV): sequencing the most valuable type-strain genomes for metagenomic binning, comparative biology and taxonomic classification.</title>
        <authorList>
            <person name="Goeker M."/>
        </authorList>
    </citation>
    <scope>NUCLEOTIDE SEQUENCE [LARGE SCALE GENOMIC DNA]</scope>
    <source>
        <strain evidence="1 2">DSM 105074</strain>
    </source>
</reference>
<evidence type="ECO:0000313" key="2">
    <source>
        <dbReference type="Proteomes" id="UP000557307"/>
    </source>
</evidence>
<organism evidence="1 2">
    <name type="scientific">Rhabdobacter roseus</name>
    <dbReference type="NCBI Taxonomy" id="1655419"/>
    <lineage>
        <taxon>Bacteria</taxon>
        <taxon>Pseudomonadati</taxon>
        <taxon>Bacteroidota</taxon>
        <taxon>Cytophagia</taxon>
        <taxon>Cytophagales</taxon>
        <taxon>Cytophagaceae</taxon>
        <taxon>Rhabdobacter</taxon>
    </lineage>
</organism>
<proteinExistence type="predicted"/>
<keyword evidence="2" id="KW-1185">Reference proteome</keyword>
<name>A0A840TRR5_9BACT</name>